<sequence>MRESDFGDLVNAPLSRPGTGGEETVFEWFGLHLNPAKRIEFMYGILHMCQPLELRFFGSCLEDLARKDFHVFRDFEIRANSQTDLGLLMDVADPVVRSKLLVCLSLLRSENRECAGTLYRALNHMDPALYLNTYHGVPVSPRGSAQNLPDQHSPRDGGMKPGRLEHPSGPPLETESGSLEHLALLFTMASLHPAFSFHQRDTARHQLDNVERVIEERRYCHIRPSVQVSITLTRRGSTLSYQVLLKAVSFPRTVLSAWPYDYKPSSLPLSQSGE</sequence>
<dbReference type="AlphaFoldDB" id="A0A4W5M0F4"/>
<feature type="domain" description="RNA-binding protein vts1-like alpha-helical" evidence="2">
    <location>
        <begin position="23"/>
        <end position="67"/>
    </location>
</feature>
<proteinExistence type="predicted"/>
<feature type="region of interest" description="Disordered" evidence="1">
    <location>
        <begin position="141"/>
        <end position="174"/>
    </location>
</feature>
<dbReference type="PANTHER" id="PTHR46939:SF1">
    <property type="entry name" value="ZINC FINGER CCHC DOMAIN-CONTAINING PROTEIN 2"/>
    <property type="match status" value="1"/>
</dbReference>
<accession>A0A4W5M0F4</accession>
<name>A0A4W5M0F4_9TELE</name>
<evidence type="ECO:0000313" key="5">
    <source>
        <dbReference type="Proteomes" id="UP000314982"/>
    </source>
</evidence>
<reference evidence="4" key="2">
    <citation type="submission" date="2025-08" db="UniProtKB">
        <authorList>
            <consortium name="Ensembl"/>
        </authorList>
    </citation>
    <scope>IDENTIFICATION</scope>
</reference>
<dbReference type="Pfam" id="PF25479">
    <property type="entry name" value="Vts1"/>
    <property type="match status" value="1"/>
</dbReference>
<dbReference type="InterPro" id="IPR058599">
    <property type="entry name" value="PHAT_Smg/ZCCHC2-like"/>
</dbReference>
<dbReference type="InterPro" id="IPR057327">
    <property type="entry name" value="Vts1_dom"/>
</dbReference>
<evidence type="ECO:0000259" key="2">
    <source>
        <dbReference type="Pfam" id="PF25479"/>
    </source>
</evidence>
<dbReference type="Proteomes" id="UP000314982">
    <property type="component" value="Unassembled WGS sequence"/>
</dbReference>
<organism evidence="4 5">
    <name type="scientific">Hucho hucho</name>
    <name type="common">huchen</name>
    <dbReference type="NCBI Taxonomy" id="62062"/>
    <lineage>
        <taxon>Eukaryota</taxon>
        <taxon>Metazoa</taxon>
        <taxon>Chordata</taxon>
        <taxon>Craniata</taxon>
        <taxon>Vertebrata</taxon>
        <taxon>Euteleostomi</taxon>
        <taxon>Actinopterygii</taxon>
        <taxon>Neopterygii</taxon>
        <taxon>Teleostei</taxon>
        <taxon>Protacanthopterygii</taxon>
        <taxon>Salmoniformes</taxon>
        <taxon>Salmonidae</taxon>
        <taxon>Salmoninae</taxon>
        <taxon>Hucho</taxon>
    </lineage>
</organism>
<dbReference type="GeneTree" id="ENSGT00520000055637"/>
<evidence type="ECO:0000259" key="3">
    <source>
        <dbReference type="Pfam" id="PF26034"/>
    </source>
</evidence>
<reference evidence="4" key="3">
    <citation type="submission" date="2025-09" db="UniProtKB">
        <authorList>
            <consortium name="Ensembl"/>
        </authorList>
    </citation>
    <scope>IDENTIFICATION</scope>
</reference>
<keyword evidence="5" id="KW-1185">Reference proteome</keyword>
<feature type="compositionally biased region" description="Basic and acidic residues" evidence="1">
    <location>
        <begin position="152"/>
        <end position="166"/>
    </location>
</feature>
<dbReference type="PANTHER" id="PTHR46939">
    <property type="entry name" value="ZINC FINGER CCHC DOMAIN-CONTAINING PROTEIN 2"/>
    <property type="match status" value="1"/>
</dbReference>
<evidence type="ECO:0000256" key="1">
    <source>
        <dbReference type="SAM" id="MobiDB-lite"/>
    </source>
</evidence>
<evidence type="ECO:0000313" key="4">
    <source>
        <dbReference type="Ensembl" id="ENSHHUP00000032146.1"/>
    </source>
</evidence>
<protein>
    <submittedName>
        <fullName evidence="4">Zinc finger, CCHC domain containing 2</fullName>
    </submittedName>
</protein>
<reference evidence="5" key="1">
    <citation type="submission" date="2018-06" db="EMBL/GenBank/DDBJ databases">
        <title>Genome assembly of Danube salmon.</title>
        <authorList>
            <person name="Macqueen D.J."/>
            <person name="Gundappa M.K."/>
        </authorList>
    </citation>
    <scope>NUCLEOTIDE SEQUENCE [LARGE SCALE GENOMIC DNA]</scope>
</reference>
<dbReference type="Ensembl" id="ENSHHUT00000033463.1">
    <property type="protein sequence ID" value="ENSHHUP00000032146.1"/>
    <property type="gene ID" value="ENSHHUG00000020389.1"/>
</dbReference>
<feature type="domain" description="SMAUG/ZCCHC2-like PHAT" evidence="3">
    <location>
        <begin position="73"/>
        <end position="213"/>
    </location>
</feature>
<dbReference type="Pfam" id="PF26034">
    <property type="entry name" value="PHAT_SMAUG"/>
    <property type="match status" value="1"/>
</dbReference>
<dbReference type="InterPro" id="IPR042793">
    <property type="entry name" value="ZCCHC2"/>
</dbReference>